<evidence type="ECO:0000256" key="14">
    <source>
        <dbReference type="ARBA" id="ARBA00038000"/>
    </source>
</evidence>
<dbReference type="GO" id="GO:0006289">
    <property type="term" value="P:nucleotide-excision repair"/>
    <property type="evidence" value="ECO:0007669"/>
    <property type="project" value="InterPro"/>
</dbReference>
<dbReference type="STRING" id="1795632.TH606_07660"/>
<evidence type="ECO:0000259" key="17">
    <source>
        <dbReference type="PROSITE" id="PS50893"/>
    </source>
</evidence>
<dbReference type="GO" id="GO:0004518">
    <property type="term" value="F:nuclease activity"/>
    <property type="evidence" value="ECO:0007669"/>
    <property type="project" value="UniProtKB-KW"/>
</dbReference>
<dbReference type="PROSITE" id="PS00211">
    <property type="entry name" value="ABC_TRANSPORTER_1"/>
    <property type="match status" value="1"/>
</dbReference>
<dbReference type="AlphaFoldDB" id="A0A177E6E4"/>
<evidence type="ECO:0000256" key="12">
    <source>
        <dbReference type="ARBA" id="ARBA00023125"/>
    </source>
</evidence>
<comment type="subcellular location">
    <subcellularLocation>
        <location evidence="1">Cytoplasm</location>
    </subcellularLocation>
</comment>
<accession>A0A177E6E4</accession>
<protein>
    <recommendedName>
        <fullName evidence="15">UvrABC system protein A</fullName>
    </recommendedName>
    <alternativeName>
        <fullName evidence="16">Excinuclease ABC subunit A</fullName>
    </alternativeName>
</protein>
<gene>
    <name evidence="18" type="ORF">TH606_07660</name>
</gene>
<evidence type="ECO:0000256" key="10">
    <source>
        <dbReference type="ARBA" id="ARBA00022840"/>
    </source>
</evidence>
<evidence type="ECO:0000256" key="6">
    <source>
        <dbReference type="ARBA" id="ARBA00022763"/>
    </source>
</evidence>
<keyword evidence="7" id="KW-0228">DNA excision</keyword>
<evidence type="ECO:0000256" key="15">
    <source>
        <dbReference type="ARBA" id="ARBA00039316"/>
    </source>
</evidence>
<dbReference type="InterPro" id="IPR017871">
    <property type="entry name" value="ABC_transporter-like_CS"/>
</dbReference>
<sequence>MPAIKLKNIRQHNLKGFDLEIPLYKVTVVTGVSGAGKSTFAFDVLYAEGQRRYVETFSAYLRQYLERLPRPQVESIEAIPPAIAISQTNPVKSSRSTVATLAEITSFAKMLWFRAAIPFCPLCGREVLTADPYSAAQEIITRLKGKRVIITAPLEVKDENLLREGLLQAGYFRLFLDNRVCDLEEVEKIPEQAEIVLDRLKVDEKDFSRLIEAFERGFKIAGEVRIHTTYGEEIRFSGENRCPYCDFKTPEKNPNLFSFNSPVGACPECRGFGRVMDIDWDLVIPDPKKSIYDGAITILKMPSFWEDEEELFDYCREKGIPLDKPWQELTPEVRKKILYGDGDWYGIKGIFDWLETKKYKAHVRILLARYRSYLPCPSCQGTRFKKESLYFRLGDLDIASFYRLSVKEARKFLEKLNKKSLDRAAETLLRELTQRITYLDEVGLSYLTLDRQSRTLSGGEVARVLLTRALAGELVETLYIFDEPTTGLHPRDTARIISFLKKLASQQNTVVVIEHDPEVILAADYVIDLGPGAGEAGGNLLFVGTGKNLVSAKTPTAEAIKEVQKPKKLEPIPWESDEFLEIICVRENNLKNINVKIPLKALTVFTGVSGSGKSTLLELILYRGLKRLKGEATEPAGEFDAIKGAEKVNEVVLIDQSPLAKSPRANPATYLKVYDLIRKLLAATPLAKEMGFSASAFSFNSSIGQCPHCEGLGFEVVEMQFLSDLYFPCSLCQGKRFKEEVLKVRYKGKNIAEILELTFDEAFSFFEDERELRRRLKAAQALGLGYLKLGQPLNTLSGGEAQRLKMAKYLFLEKGKDHLFLLDEPTVGLHLKDIESLIKALSLLIEQGNTVVVVEHHLELIRRASWVVDLGPEGGDQGGELLYQGPLAGFLNKETPTSQWLRKYLSGSL</sequence>
<comment type="similarity">
    <text evidence="14">Belongs to the ABC transporter superfamily. UvrA family.</text>
</comment>
<keyword evidence="8" id="KW-0863">Zinc-finger</keyword>
<evidence type="ECO:0000256" key="16">
    <source>
        <dbReference type="ARBA" id="ARBA00042156"/>
    </source>
</evidence>
<dbReference type="EMBL" id="LSFI01000034">
    <property type="protein sequence ID" value="OAG27276.1"/>
    <property type="molecule type" value="Genomic_DNA"/>
</dbReference>
<dbReference type="Gene3D" id="3.30.1490.20">
    <property type="entry name" value="ATP-grasp fold, A domain"/>
    <property type="match status" value="1"/>
</dbReference>
<evidence type="ECO:0000256" key="4">
    <source>
        <dbReference type="ARBA" id="ARBA00022737"/>
    </source>
</evidence>
<evidence type="ECO:0000256" key="13">
    <source>
        <dbReference type="ARBA" id="ARBA00023204"/>
    </source>
</evidence>
<dbReference type="Gene3D" id="3.40.50.300">
    <property type="entry name" value="P-loop containing nucleotide triphosphate hydrolases"/>
    <property type="match status" value="2"/>
</dbReference>
<dbReference type="GO" id="GO:0009380">
    <property type="term" value="C:excinuclease repair complex"/>
    <property type="evidence" value="ECO:0007669"/>
    <property type="project" value="InterPro"/>
</dbReference>
<name>A0A177E6E4_9BACT</name>
<keyword evidence="5" id="KW-0547">Nucleotide-binding</keyword>
<comment type="caution">
    <text evidence="18">The sequence shown here is derived from an EMBL/GenBank/DDBJ whole genome shotgun (WGS) entry which is preliminary data.</text>
</comment>
<proteinExistence type="inferred from homology"/>
<dbReference type="InterPro" id="IPR004602">
    <property type="entry name" value="UvrA"/>
</dbReference>
<dbReference type="GO" id="GO:0003677">
    <property type="term" value="F:DNA binding"/>
    <property type="evidence" value="ECO:0007669"/>
    <property type="project" value="UniProtKB-KW"/>
</dbReference>
<dbReference type="PANTHER" id="PTHR43152">
    <property type="entry name" value="UVRABC SYSTEM PROTEIN A"/>
    <property type="match status" value="1"/>
</dbReference>
<dbReference type="InterPro" id="IPR027417">
    <property type="entry name" value="P-loop_NTPase"/>
</dbReference>
<evidence type="ECO:0000256" key="9">
    <source>
        <dbReference type="ARBA" id="ARBA00022833"/>
    </source>
</evidence>
<dbReference type="GO" id="GO:0008270">
    <property type="term" value="F:zinc ion binding"/>
    <property type="evidence" value="ECO:0007669"/>
    <property type="project" value="UniProtKB-KW"/>
</dbReference>
<evidence type="ECO:0000256" key="5">
    <source>
        <dbReference type="ARBA" id="ARBA00022741"/>
    </source>
</evidence>
<evidence type="ECO:0000256" key="7">
    <source>
        <dbReference type="ARBA" id="ARBA00022769"/>
    </source>
</evidence>
<dbReference type="Proteomes" id="UP000076964">
    <property type="component" value="Unassembled WGS sequence"/>
</dbReference>
<evidence type="ECO:0000313" key="19">
    <source>
        <dbReference type="Proteomes" id="UP000076964"/>
    </source>
</evidence>
<keyword evidence="19" id="KW-1185">Reference proteome</keyword>
<feature type="domain" description="ABC transporter" evidence="17">
    <location>
        <begin position="574"/>
        <end position="897"/>
    </location>
</feature>
<dbReference type="NCBIfam" id="TIGR00630">
    <property type="entry name" value="uvra"/>
    <property type="match status" value="1"/>
</dbReference>
<keyword evidence="2" id="KW-0963">Cytoplasm</keyword>
<keyword evidence="10" id="KW-0067">ATP-binding</keyword>
<dbReference type="InterPro" id="IPR013815">
    <property type="entry name" value="ATP_grasp_subdomain_1"/>
</dbReference>
<dbReference type="Pfam" id="PF17755">
    <property type="entry name" value="UvrA_DNA-bind"/>
    <property type="match status" value="1"/>
</dbReference>
<evidence type="ECO:0000256" key="2">
    <source>
        <dbReference type="ARBA" id="ARBA00022490"/>
    </source>
</evidence>
<dbReference type="InterPro" id="IPR003439">
    <property type="entry name" value="ABC_transporter-like_ATP-bd"/>
</dbReference>
<dbReference type="GO" id="GO:0016887">
    <property type="term" value="F:ATP hydrolysis activity"/>
    <property type="evidence" value="ECO:0007669"/>
    <property type="project" value="InterPro"/>
</dbReference>
<reference evidence="18 19" key="1">
    <citation type="submission" date="2016-02" db="EMBL/GenBank/DDBJ databases">
        <title>Draft genome sequence of Thermodesulfatator sp. S606.</title>
        <authorList>
            <person name="Lai Q."/>
            <person name="Cao J."/>
            <person name="Dupont S."/>
            <person name="Shao Z."/>
            <person name="Jebbar M."/>
            <person name="Alain K."/>
        </authorList>
    </citation>
    <scope>NUCLEOTIDE SEQUENCE [LARGE SCALE GENOMIC DNA]</scope>
    <source>
        <strain evidence="18 19">S606</strain>
    </source>
</reference>
<keyword evidence="4" id="KW-0677">Repeat</keyword>
<keyword evidence="9" id="KW-0862">Zinc</keyword>
<feature type="domain" description="ABC transporter" evidence="17">
    <location>
        <begin position="299"/>
        <end position="556"/>
    </location>
</feature>
<dbReference type="Gene3D" id="1.10.8.280">
    <property type="entry name" value="ABC transporter ATPase domain-like"/>
    <property type="match status" value="1"/>
</dbReference>
<dbReference type="PROSITE" id="PS50893">
    <property type="entry name" value="ABC_TRANSPORTER_2"/>
    <property type="match status" value="2"/>
</dbReference>
<dbReference type="InterPro" id="IPR041102">
    <property type="entry name" value="UvrA_inter"/>
</dbReference>
<dbReference type="Gene3D" id="1.20.1580.10">
    <property type="entry name" value="ABC transporter ATPase like domain"/>
    <property type="match status" value="2"/>
</dbReference>
<evidence type="ECO:0000256" key="8">
    <source>
        <dbReference type="ARBA" id="ARBA00022771"/>
    </source>
</evidence>
<evidence type="ECO:0000256" key="3">
    <source>
        <dbReference type="ARBA" id="ARBA00022723"/>
    </source>
</evidence>
<organism evidence="18 19">
    <name type="scientific">Thermodesulfatator autotrophicus</name>
    <dbReference type="NCBI Taxonomy" id="1795632"/>
    <lineage>
        <taxon>Bacteria</taxon>
        <taxon>Pseudomonadati</taxon>
        <taxon>Thermodesulfobacteriota</taxon>
        <taxon>Thermodesulfobacteria</taxon>
        <taxon>Thermodesulfobacteriales</taxon>
        <taxon>Thermodesulfatatoraceae</taxon>
        <taxon>Thermodesulfatator</taxon>
    </lineage>
</organism>
<keyword evidence="3" id="KW-0479">Metal-binding</keyword>
<evidence type="ECO:0000256" key="11">
    <source>
        <dbReference type="ARBA" id="ARBA00022881"/>
    </source>
</evidence>
<dbReference type="InterPro" id="IPR041552">
    <property type="entry name" value="UvrA_DNA-bd"/>
</dbReference>
<keyword evidence="12" id="KW-0238">DNA-binding</keyword>
<keyword evidence="11" id="KW-0267">Excision nuclease</keyword>
<evidence type="ECO:0000256" key="1">
    <source>
        <dbReference type="ARBA" id="ARBA00004496"/>
    </source>
</evidence>
<dbReference type="PANTHER" id="PTHR43152:SF3">
    <property type="entry name" value="UVRABC SYSTEM PROTEIN A"/>
    <property type="match status" value="1"/>
</dbReference>
<keyword evidence="13" id="KW-0234">DNA repair</keyword>
<evidence type="ECO:0000313" key="18">
    <source>
        <dbReference type="EMBL" id="OAG27276.1"/>
    </source>
</evidence>
<dbReference type="Pfam" id="PF17760">
    <property type="entry name" value="UvrA_inter"/>
    <property type="match status" value="1"/>
</dbReference>
<keyword evidence="6" id="KW-0227">DNA damage</keyword>
<dbReference type="GO" id="GO:0005524">
    <property type="term" value="F:ATP binding"/>
    <property type="evidence" value="ECO:0007669"/>
    <property type="project" value="UniProtKB-KW"/>
</dbReference>
<dbReference type="GO" id="GO:0005737">
    <property type="term" value="C:cytoplasm"/>
    <property type="evidence" value="ECO:0007669"/>
    <property type="project" value="UniProtKB-SubCell"/>
</dbReference>
<dbReference type="SUPFAM" id="SSF52540">
    <property type="entry name" value="P-loop containing nucleoside triphosphate hydrolases"/>
    <property type="match status" value="2"/>
</dbReference>